<gene>
    <name evidence="1" type="ORF">KL86DYS1_11021</name>
</gene>
<reference evidence="1" key="1">
    <citation type="submission" date="2016-04" db="EMBL/GenBank/DDBJ databases">
        <authorList>
            <person name="Evans L.H."/>
            <person name="Alamgir A."/>
            <person name="Owens N."/>
            <person name="Weber N.D."/>
            <person name="Virtaneva K."/>
            <person name="Barbian K."/>
            <person name="Babar A."/>
            <person name="Rosenke K."/>
        </authorList>
    </citation>
    <scope>NUCLEOTIDE SEQUENCE</scope>
    <source>
        <strain evidence="1">86-1</strain>
    </source>
</reference>
<protein>
    <submittedName>
        <fullName evidence="1">Uncharacterized protein</fullName>
    </submittedName>
</protein>
<evidence type="ECO:0000313" key="1">
    <source>
        <dbReference type="EMBL" id="SBV94019.1"/>
    </source>
</evidence>
<sequence>MQKTYRFMKKNIIVLLVALISVPIIKQIADIRSNQHPDFFEYKNTFSGIVIKNGIGMAGTRVISFKDKSIFYVGSLYKSDTVKGEQLKLKRWDQKILNMFLQYGDSIFKHENSDTIFVYRNGIEYTFIDRAYRE</sequence>
<name>A0A212J3I8_9BACT</name>
<proteinExistence type="predicted"/>
<dbReference type="AlphaFoldDB" id="A0A212J3I8"/>
<organism evidence="1">
    <name type="scientific">uncultured Dysgonomonas sp</name>
    <dbReference type="NCBI Taxonomy" id="206096"/>
    <lineage>
        <taxon>Bacteria</taxon>
        <taxon>Pseudomonadati</taxon>
        <taxon>Bacteroidota</taxon>
        <taxon>Bacteroidia</taxon>
        <taxon>Bacteroidales</taxon>
        <taxon>Dysgonomonadaceae</taxon>
        <taxon>Dysgonomonas</taxon>
        <taxon>environmental samples</taxon>
    </lineage>
</organism>
<dbReference type="EMBL" id="FLUM01000001">
    <property type="protein sequence ID" value="SBV94019.1"/>
    <property type="molecule type" value="Genomic_DNA"/>
</dbReference>
<accession>A0A212J3I8</accession>